<dbReference type="GO" id="GO:0016740">
    <property type="term" value="F:transferase activity"/>
    <property type="evidence" value="ECO:0007669"/>
    <property type="project" value="UniProtKB-KW"/>
</dbReference>
<evidence type="ECO:0000259" key="1">
    <source>
        <dbReference type="Pfam" id="PF00483"/>
    </source>
</evidence>
<dbReference type="InterPro" id="IPR029044">
    <property type="entry name" value="Nucleotide-diphossugar_trans"/>
</dbReference>
<reference evidence="2 3" key="1">
    <citation type="submission" date="2017-11" db="EMBL/GenBank/DDBJ databases">
        <title>Rhodohalobacter 15182 sp. nov., isolated from a salt lake.</title>
        <authorList>
            <person name="Han S."/>
        </authorList>
    </citation>
    <scope>NUCLEOTIDE SEQUENCE [LARGE SCALE GENOMIC DNA]</scope>
    <source>
        <strain evidence="2 3">15182</strain>
    </source>
</reference>
<keyword evidence="2" id="KW-0808">Transferase</keyword>
<evidence type="ECO:0000313" key="2">
    <source>
        <dbReference type="EMBL" id="PKD43446.1"/>
    </source>
</evidence>
<name>A0A2N0VGW0_9BACT</name>
<gene>
    <name evidence="2" type="ORF">CWD77_07695</name>
</gene>
<dbReference type="Proteomes" id="UP000233398">
    <property type="component" value="Unassembled WGS sequence"/>
</dbReference>
<dbReference type="Gene3D" id="2.160.10.10">
    <property type="entry name" value="Hexapeptide repeat proteins"/>
    <property type="match status" value="1"/>
</dbReference>
<dbReference type="SUPFAM" id="SSF53448">
    <property type="entry name" value="Nucleotide-diphospho-sugar transferases"/>
    <property type="match status" value="1"/>
</dbReference>
<organism evidence="2 3">
    <name type="scientific">Rhodohalobacter barkolensis</name>
    <dbReference type="NCBI Taxonomy" id="2053187"/>
    <lineage>
        <taxon>Bacteria</taxon>
        <taxon>Pseudomonadati</taxon>
        <taxon>Balneolota</taxon>
        <taxon>Balneolia</taxon>
        <taxon>Balneolales</taxon>
        <taxon>Balneolaceae</taxon>
        <taxon>Rhodohalobacter</taxon>
    </lineage>
</organism>
<dbReference type="EMBL" id="PISP01000002">
    <property type="protein sequence ID" value="PKD43446.1"/>
    <property type="molecule type" value="Genomic_DNA"/>
</dbReference>
<sequence>MKLIIPMAGRGTRVRPHSHTTPKPLLPVAGTMIVERIVETFARTLDRTIDEIVYILGPDFSREIKETLTDMSKRHNAKATFRVQDVALGTAHAVSCAGEDLEGEVIIVFADTIFDSYEKVTVDDADSVIWLKEVEDPSRFGVAVHDGDTITDFVEKPSEPISNLAIIGVYYFKQGEDLMKEIQYLLDNNVTGHGDEYQLTDALDRLLKDGKKFKKATVDEWLDCGTLPAWLETTGEILKKENHPYDDYKGTTIHPPVYIGKGVEISGSEIGPNVSIEDGTKIKNSTIERTIIQKNAQLNGCKLEGSTIGNHAEAHNAKGEIHIGDHSILKQ</sequence>
<dbReference type="PANTHER" id="PTHR42883:SF2">
    <property type="entry name" value="THYMIDYLYLTRANSFERASE"/>
    <property type="match status" value="1"/>
</dbReference>
<proteinExistence type="predicted"/>
<dbReference type="Pfam" id="PF00483">
    <property type="entry name" value="NTP_transferase"/>
    <property type="match status" value="1"/>
</dbReference>
<dbReference type="PANTHER" id="PTHR42883">
    <property type="entry name" value="GLUCOSE-1-PHOSPHATE THYMIDYLTRANSFERASE"/>
    <property type="match status" value="1"/>
</dbReference>
<feature type="domain" description="Nucleotidyl transferase" evidence="1">
    <location>
        <begin position="4"/>
        <end position="238"/>
    </location>
</feature>
<dbReference type="RefSeq" id="WP_101072986.1">
    <property type="nucleotide sequence ID" value="NZ_PISP01000002.1"/>
</dbReference>
<accession>A0A2N0VGW0</accession>
<keyword evidence="3" id="KW-1185">Reference proteome</keyword>
<dbReference type="InterPro" id="IPR005835">
    <property type="entry name" value="NTP_transferase_dom"/>
</dbReference>
<evidence type="ECO:0000313" key="3">
    <source>
        <dbReference type="Proteomes" id="UP000233398"/>
    </source>
</evidence>
<comment type="caution">
    <text evidence="2">The sequence shown here is derived from an EMBL/GenBank/DDBJ whole genome shotgun (WGS) entry which is preliminary data.</text>
</comment>
<protein>
    <submittedName>
        <fullName evidence="2">Glucose-1-phosphate thymidylyltransferase</fullName>
    </submittedName>
</protein>
<dbReference type="OrthoDB" id="9803871at2"/>
<dbReference type="Gene3D" id="3.90.550.10">
    <property type="entry name" value="Spore Coat Polysaccharide Biosynthesis Protein SpsA, Chain A"/>
    <property type="match status" value="1"/>
</dbReference>
<dbReference type="AlphaFoldDB" id="A0A2N0VGW0"/>